<gene>
    <name evidence="1" type="ORF">FYJ74_07875</name>
</gene>
<proteinExistence type="predicted"/>
<accession>A0A6L5YCU0</accession>
<dbReference type="InterPro" id="IPR023393">
    <property type="entry name" value="START-like_dom_sf"/>
</dbReference>
<sequence>MPVSRVHAVLPAPVQSVWEIVTSLENYAWRSDVKRIEIIGEKQFVEHTADGFATLFTVVVQEPYRRWEFDMENDNISGRWIGLFTPQGGQTEIDFTENVVARKFFLKPFVKFYLKKQQARYLSDLRRAIEAKR</sequence>
<evidence type="ECO:0000313" key="1">
    <source>
        <dbReference type="EMBL" id="MST55945.1"/>
    </source>
</evidence>
<dbReference type="EMBL" id="VUNH01000008">
    <property type="protein sequence ID" value="MST55945.1"/>
    <property type="molecule type" value="Genomic_DNA"/>
</dbReference>
<dbReference type="SUPFAM" id="SSF55961">
    <property type="entry name" value="Bet v1-like"/>
    <property type="match status" value="1"/>
</dbReference>
<organism evidence="1 2">
    <name type="scientific">Pyramidobacter porci</name>
    <dbReference type="NCBI Taxonomy" id="2605789"/>
    <lineage>
        <taxon>Bacteria</taxon>
        <taxon>Thermotogati</taxon>
        <taxon>Synergistota</taxon>
        <taxon>Synergistia</taxon>
        <taxon>Synergistales</taxon>
        <taxon>Dethiosulfovibrionaceae</taxon>
        <taxon>Pyramidobacter</taxon>
    </lineage>
</organism>
<dbReference type="Proteomes" id="UP000473699">
    <property type="component" value="Unassembled WGS sequence"/>
</dbReference>
<dbReference type="RefSeq" id="WP_154529034.1">
    <property type="nucleotide sequence ID" value="NZ_JAXDZJ010000162.1"/>
</dbReference>
<name>A0A6L5YCU0_9BACT</name>
<dbReference type="InterPro" id="IPR019587">
    <property type="entry name" value="Polyketide_cyclase/dehydratase"/>
</dbReference>
<comment type="caution">
    <text evidence="1">The sequence shown here is derived from an EMBL/GenBank/DDBJ whole genome shotgun (WGS) entry which is preliminary data.</text>
</comment>
<keyword evidence="2" id="KW-1185">Reference proteome</keyword>
<dbReference type="Gene3D" id="3.30.530.20">
    <property type="match status" value="1"/>
</dbReference>
<dbReference type="AlphaFoldDB" id="A0A6L5YCU0"/>
<reference evidence="1 2" key="1">
    <citation type="submission" date="2019-08" db="EMBL/GenBank/DDBJ databases">
        <title>In-depth cultivation of the pig gut microbiome towards novel bacterial diversity and tailored functional studies.</title>
        <authorList>
            <person name="Wylensek D."/>
            <person name="Hitch T.C.A."/>
            <person name="Clavel T."/>
        </authorList>
    </citation>
    <scope>NUCLEOTIDE SEQUENCE [LARGE SCALE GENOMIC DNA]</scope>
    <source>
        <strain evidence="1 2">SM-530-WT-4B</strain>
    </source>
</reference>
<dbReference type="Pfam" id="PF10604">
    <property type="entry name" value="Polyketide_cyc2"/>
    <property type="match status" value="1"/>
</dbReference>
<protein>
    <submittedName>
        <fullName evidence="1">SRPBCC family protein</fullName>
    </submittedName>
</protein>
<evidence type="ECO:0000313" key="2">
    <source>
        <dbReference type="Proteomes" id="UP000473699"/>
    </source>
</evidence>